<keyword evidence="3" id="KW-0862">Zinc</keyword>
<dbReference type="InterPro" id="IPR017907">
    <property type="entry name" value="Znf_RING_CS"/>
</dbReference>
<accession>A0A9P7HKS5</accession>
<dbReference type="Proteomes" id="UP000750502">
    <property type="component" value="Unassembled WGS sequence"/>
</dbReference>
<feature type="compositionally biased region" description="Basic and acidic residues" evidence="4">
    <location>
        <begin position="142"/>
        <end position="152"/>
    </location>
</feature>
<proteinExistence type="predicted"/>
<evidence type="ECO:0008006" key="7">
    <source>
        <dbReference type="Google" id="ProtNLM"/>
    </source>
</evidence>
<dbReference type="OrthoDB" id="2398441at2759"/>
<evidence type="ECO:0000256" key="3">
    <source>
        <dbReference type="ARBA" id="ARBA00022833"/>
    </source>
</evidence>
<gene>
    <name evidence="5" type="ORF">H9Q72_012508</name>
</gene>
<feature type="region of interest" description="Disordered" evidence="4">
    <location>
        <begin position="55"/>
        <end position="84"/>
    </location>
</feature>
<evidence type="ECO:0000313" key="6">
    <source>
        <dbReference type="Proteomes" id="UP000750502"/>
    </source>
</evidence>
<feature type="compositionally biased region" description="Pro residues" evidence="4">
    <location>
        <begin position="214"/>
        <end position="226"/>
    </location>
</feature>
<comment type="caution">
    <text evidence="5">The sequence shown here is derived from an EMBL/GenBank/DDBJ whole genome shotgun (WGS) entry which is preliminary data.</text>
</comment>
<reference evidence="5" key="2">
    <citation type="submission" date="2020-10" db="EMBL/GenBank/DDBJ databases">
        <authorList>
            <person name="Peck L.D."/>
            <person name="Nowell R.W."/>
            <person name="Flood J."/>
            <person name="Ryan M.J."/>
            <person name="Barraclough T.G."/>
        </authorList>
    </citation>
    <scope>NUCLEOTIDE SEQUENCE</scope>
    <source>
        <strain evidence="5">IMI 127659i</strain>
    </source>
</reference>
<dbReference type="GO" id="GO:0033768">
    <property type="term" value="C:SUMO-targeted ubiquitin ligase complex"/>
    <property type="evidence" value="ECO:0007669"/>
    <property type="project" value="TreeGrafter"/>
</dbReference>
<name>A0A9P7HKS5_9HYPO</name>
<dbReference type="EMBL" id="JADFTT010000674">
    <property type="protein sequence ID" value="KAG5759358.1"/>
    <property type="molecule type" value="Genomic_DNA"/>
</dbReference>
<protein>
    <recommendedName>
        <fullName evidence="7">Cell cycle control protein</fullName>
    </recommendedName>
</protein>
<dbReference type="AlphaFoldDB" id="A0A9P7HKS5"/>
<evidence type="ECO:0000256" key="2">
    <source>
        <dbReference type="ARBA" id="ARBA00022771"/>
    </source>
</evidence>
<evidence type="ECO:0000313" key="5">
    <source>
        <dbReference type="EMBL" id="KAG5759358.1"/>
    </source>
</evidence>
<keyword evidence="2" id="KW-0863">Zinc-finger</keyword>
<feature type="region of interest" description="Disordered" evidence="4">
    <location>
        <begin position="210"/>
        <end position="238"/>
    </location>
</feature>
<evidence type="ECO:0000256" key="4">
    <source>
        <dbReference type="SAM" id="MobiDB-lite"/>
    </source>
</evidence>
<dbReference type="GO" id="GO:0008270">
    <property type="term" value="F:zinc ion binding"/>
    <property type="evidence" value="ECO:0007669"/>
    <property type="project" value="UniProtKB-KW"/>
</dbReference>
<keyword evidence="1" id="KW-0479">Metal-binding</keyword>
<feature type="region of interest" description="Disordered" evidence="4">
    <location>
        <begin position="98"/>
        <end position="152"/>
    </location>
</feature>
<dbReference type="GO" id="GO:0004842">
    <property type="term" value="F:ubiquitin-protein transferase activity"/>
    <property type="evidence" value="ECO:0007669"/>
    <property type="project" value="TreeGrafter"/>
</dbReference>
<sequence length="350" mass="38837">MAENSDPLEMFEAGGDEDIDLFFDNAYRSRPNAGDHLYLPHPNAPAAYHNTRHVRRSQAARNPVIQQQPQEATPVIDLTEEPDSPVQSRALLDILQPARPPARNPRRTNSQRISPPQLARTDGTFVGRTENVIDLTADSPEEDRSHFRGRREVPRPDELIELEIISQRPALGSLPNFAAFGPFRRLAGIFGAADIAFNPPNLDISRNAFARQPTPKPQMMSPPPPTREGFTRNTCTDPEKESESVVICPACNEELAYDPSGTVTQSSVGQQKGKRKRAPGEHHFWAVKKCGHVYCADCYENRKPTKANRGVGFRSPDGRLAPTTPNDLRCAVDGCDSKVSQKSEWVGIFL</sequence>
<reference evidence="5" key="1">
    <citation type="journal article" date="2020" name="bioRxiv">
        <title>Historical genomics reveals the evolutionary mechanisms behind multiple outbreaks of the host-specific coffee wilt pathogen Fusarium xylarioides.</title>
        <authorList>
            <person name="Peck D."/>
            <person name="Nowell R.W."/>
            <person name="Flood J."/>
            <person name="Ryan M.J."/>
            <person name="Barraclough T.G."/>
        </authorList>
    </citation>
    <scope>NUCLEOTIDE SEQUENCE</scope>
    <source>
        <strain evidence="5">IMI 127659i</strain>
    </source>
</reference>
<dbReference type="PANTHER" id="PTHR28042:SF1">
    <property type="entry name" value="E3 UBIQUITIN-PROTEIN LIGASE COMPLEX SLX5-SLX8 SUBUNIT SLX5"/>
    <property type="match status" value="1"/>
</dbReference>
<evidence type="ECO:0000256" key="1">
    <source>
        <dbReference type="ARBA" id="ARBA00022723"/>
    </source>
</evidence>
<keyword evidence="6" id="KW-1185">Reference proteome</keyword>
<dbReference type="PANTHER" id="PTHR28042">
    <property type="entry name" value="E3 UBIQUITIN-PROTEIN LIGASE COMPLEX SLX5-SLX8 SUBUNIT SLX5"/>
    <property type="match status" value="1"/>
</dbReference>
<dbReference type="PROSITE" id="PS00518">
    <property type="entry name" value="ZF_RING_1"/>
    <property type="match status" value="1"/>
</dbReference>
<dbReference type="InterPro" id="IPR038886">
    <property type="entry name" value="E3_SLX5/Rfp1"/>
</dbReference>
<organism evidence="5 6">
    <name type="scientific">Fusarium xylarioides</name>
    <dbReference type="NCBI Taxonomy" id="221167"/>
    <lineage>
        <taxon>Eukaryota</taxon>
        <taxon>Fungi</taxon>
        <taxon>Dikarya</taxon>
        <taxon>Ascomycota</taxon>
        <taxon>Pezizomycotina</taxon>
        <taxon>Sordariomycetes</taxon>
        <taxon>Hypocreomycetidae</taxon>
        <taxon>Hypocreales</taxon>
        <taxon>Nectriaceae</taxon>
        <taxon>Fusarium</taxon>
        <taxon>Fusarium fujikuroi species complex</taxon>
    </lineage>
</organism>